<dbReference type="AlphaFoldDB" id="W9VWU1"/>
<reference evidence="1 2" key="1">
    <citation type="submission" date="2012-11" db="EMBL/GenBank/DDBJ databases">
        <title>Genome assembly of Thiorhodococcus sp. AK35.</title>
        <authorList>
            <person name="Nupur N."/>
            <person name="Khatri I."/>
            <person name="Subramanian S."/>
            <person name="Pinnaka A."/>
        </authorList>
    </citation>
    <scope>NUCLEOTIDE SEQUENCE [LARGE SCALE GENOMIC DNA]</scope>
    <source>
        <strain evidence="1 2">AK35</strain>
    </source>
</reference>
<evidence type="ECO:0008006" key="3">
    <source>
        <dbReference type="Google" id="ProtNLM"/>
    </source>
</evidence>
<dbReference type="Pfam" id="PF04365">
    <property type="entry name" value="BrnT_toxin"/>
    <property type="match status" value="1"/>
</dbReference>
<evidence type="ECO:0000313" key="1">
    <source>
        <dbReference type="EMBL" id="EXJ14875.1"/>
    </source>
</evidence>
<gene>
    <name evidence="1" type="ORF">D779_2081</name>
</gene>
<comment type="caution">
    <text evidence="1">The sequence shown here is derived from an EMBL/GenBank/DDBJ whole genome shotgun (WGS) entry which is preliminary data.</text>
</comment>
<proteinExistence type="predicted"/>
<dbReference type="Proteomes" id="UP000019460">
    <property type="component" value="Unassembled WGS sequence"/>
</dbReference>
<dbReference type="EMBL" id="AONC01000035">
    <property type="protein sequence ID" value="EXJ14875.1"/>
    <property type="molecule type" value="Genomic_DNA"/>
</dbReference>
<accession>W9VWU1</accession>
<organism evidence="1 2">
    <name type="scientific">Imhoffiella purpurea</name>
    <dbReference type="NCBI Taxonomy" id="1249627"/>
    <lineage>
        <taxon>Bacteria</taxon>
        <taxon>Pseudomonadati</taxon>
        <taxon>Pseudomonadota</taxon>
        <taxon>Gammaproteobacteria</taxon>
        <taxon>Chromatiales</taxon>
        <taxon>Chromatiaceae</taxon>
        <taxon>Imhoffiella</taxon>
    </lineage>
</organism>
<name>W9VWU1_9GAMM</name>
<dbReference type="Gene3D" id="3.10.450.530">
    <property type="entry name" value="Ribonuclease toxin, BrnT, of type II toxin-antitoxin system"/>
    <property type="match status" value="1"/>
</dbReference>
<dbReference type="InterPro" id="IPR007460">
    <property type="entry name" value="BrnT_toxin"/>
</dbReference>
<keyword evidence="2" id="KW-1185">Reference proteome</keyword>
<dbReference type="eggNOG" id="COG2929">
    <property type="taxonomic scope" value="Bacteria"/>
</dbReference>
<evidence type="ECO:0000313" key="2">
    <source>
        <dbReference type="Proteomes" id="UP000019460"/>
    </source>
</evidence>
<sequence length="67" mass="7706">MFDGPVMTEEDARLAYGEQRINLIGMLHGQVVHLTYTERGDDLHIISLRKASSHETRQFARWVSSHP</sequence>
<protein>
    <recommendedName>
        <fullName evidence="3">BrnT family toxin</fullName>
    </recommendedName>
</protein>
<dbReference type="InterPro" id="IPR038573">
    <property type="entry name" value="BrnT_sf"/>
</dbReference>
<dbReference type="STRING" id="1249627.D779_2081"/>